<dbReference type="EMBL" id="JRRC01175364">
    <property type="protein sequence ID" value="KHG01187.1"/>
    <property type="molecule type" value="Genomic_DNA"/>
</dbReference>
<keyword evidence="3" id="KW-1185">Reference proteome</keyword>
<reference evidence="3" key="2">
    <citation type="submission" date="2014-09" db="EMBL/GenBank/DDBJ databases">
        <authorList>
            <person name="Mudge J."/>
            <person name="Ramaraj T."/>
            <person name="Lindquist I.E."/>
            <person name="Bharti A.K."/>
            <person name="Sundararajan A."/>
            <person name="Cameron C.T."/>
            <person name="Woodward J.E."/>
            <person name="May G.D."/>
            <person name="Brubaker C."/>
            <person name="Broadhvest J."/>
            <person name="Wilkins T.A."/>
        </authorList>
    </citation>
    <scope>NUCLEOTIDE SEQUENCE</scope>
    <source>
        <strain evidence="3">cv. AKA8401</strain>
    </source>
</reference>
<name>A0A0B0MFJ5_GOSAR</name>
<accession>A0A0B0MFJ5</accession>
<dbReference type="Proteomes" id="UP000032142">
    <property type="component" value="Unassembled WGS sequence"/>
</dbReference>
<organism evidence="1 3">
    <name type="scientific">Gossypium arboreum</name>
    <name type="common">Tree cotton</name>
    <name type="synonym">Gossypium nanking</name>
    <dbReference type="NCBI Taxonomy" id="29729"/>
    <lineage>
        <taxon>Eukaryota</taxon>
        <taxon>Viridiplantae</taxon>
        <taxon>Streptophyta</taxon>
        <taxon>Embryophyta</taxon>
        <taxon>Tracheophyta</taxon>
        <taxon>Spermatophyta</taxon>
        <taxon>Magnoliopsida</taxon>
        <taxon>eudicotyledons</taxon>
        <taxon>Gunneridae</taxon>
        <taxon>Pentapetalae</taxon>
        <taxon>rosids</taxon>
        <taxon>malvids</taxon>
        <taxon>Malvales</taxon>
        <taxon>Malvaceae</taxon>
        <taxon>Malvoideae</taxon>
        <taxon>Gossypium</taxon>
    </lineage>
</organism>
<evidence type="ECO:0000313" key="2">
    <source>
        <dbReference type="EMBL" id="KHG01187.1"/>
    </source>
</evidence>
<dbReference type="EMBL" id="JRRC01156308">
    <property type="protein sequence ID" value="KHG00903.1"/>
    <property type="molecule type" value="Genomic_DNA"/>
</dbReference>
<dbReference type="AlphaFoldDB" id="A0A0B0MFJ5"/>
<evidence type="ECO:0000313" key="3">
    <source>
        <dbReference type="Proteomes" id="UP000032142"/>
    </source>
</evidence>
<gene>
    <name evidence="1" type="ORF">F383_21644</name>
    <name evidence="2" type="ORF">F383_23182</name>
</gene>
<proteinExistence type="predicted"/>
<comment type="caution">
    <text evidence="1">The sequence shown here is derived from an EMBL/GenBank/DDBJ whole genome shotgun (WGS) entry which is preliminary data.</text>
</comment>
<evidence type="ECO:0000313" key="1">
    <source>
        <dbReference type="EMBL" id="KHG00903.1"/>
    </source>
</evidence>
<sequence length="16" mass="1944">MKTFKREKGAKSYTIR</sequence>
<reference evidence="1" key="1">
    <citation type="submission" date="2014-09" db="EMBL/GenBank/DDBJ databases">
        <title>G. arboreum L. cv. AKA8401 A2 genome assembly version 1.0.</title>
        <authorList>
            <person name="Mudge J."/>
            <person name="Ramaraj T."/>
            <person name="Lindquist I.E."/>
            <person name="Bharti A.K."/>
            <person name="Sundararajan A."/>
            <person name="Cameron C.T."/>
            <person name="Woodward J.E."/>
            <person name="May G.D."/>
            <person name="Brubaker C."/>
            <person name="Broadhvest J."/>
            <person name="Wilkins T.A."/>
        </authorList>
    </citation>
    <scope>NUCLEOTIDE SEQUENCE</scope>
</reference>
<protein>
    <submittedName>
        <fullName evidence="1">Uncharacterized protein</fullName>
    </submittedName>
</protein>